<evidence type="ECO:0000313" key="3">
    <source>
        <dbReference type="Proteomes" id="UP000542125"/>
    </source>
</evidence>
<dbReference type="AlphaFoldDB" id="A0A7Y9IUN1"/>
<dbReference type="PANTHER" id="PTHR38442:SF1">
    <property type="entry name" value="INNER MEMBRANE PROTEIN"/>
    <property type="match status" value="1"/>
</dbReference>
<dbReference type="Pfam" id="PF04286">
    <property type="entry name" value="DUF445"/>
    <property type="match status" value="1"/>
</dbReference>
<feature type="transmembrane region" description="Helical" evidence="1">
    <location>
        <begin position="29"/>
        <end position="48"/>
    </location>
</feature>
<dbReference type="Proteomes" id="UP000542125">
    <property type="component" value="Unassembled WGS sequence"/>
</dbReference>
<organism evidence="2 3">
    <name type="scientific">Pigmentiphaga litoralis</name>
    <dbReference type="NCBI Taxonomy" id="516702"/>
    <lineage>
        <taxon>Bacteria</taxon>
        <taxon>Pseudomonadati</taxon>
        <taxon>Pseudomonadota</taxon>
        <taxon>Betaproteobacteria</taxon>
        <taxon>Burkholderiales</taxon>
        <taxon>Alcaligenaceae</taxon>
        <taxon>Pigmentiphaga</taxon>
    </lineage>
</organism>
<keyword evidence="1" id="KW-0472">Membrane</keyword>
<gene>
    <name evidence="2" type="ORF">FHW18_001850</name>
</gene>
<reference evidence="2 3" key="1">
    <citation type="submission" date="2020-07" db="EMBL/GenBank/DDBJ databases">
        <title>Genomic Encyclopedia of Type Strains, Phase IV (KMG-V): Genome sequencing to study the core and pangenomes of soil and plant-associated prokaryotes.</title>
        <authorList>
            <person name="Whitman W."/>
        </authorList>
    </citation>
    <scope>NUCLEOTIDE SEQUENCE [LARGE SCALE GENOMIC DNA]</scope>
    <source>
        <strain evidence="2 3">SAS40</strain>
    </source>
</reference>
<feature type="transmembrane region" description="Helical" evidence="1">
    <location>
        <begin position="411"/>
        <end position="431"/>
    </location>
</feature>
<dbReference type="InterPro" id="IPR007383">
    <property type="entry name" value="DUF445"/>
</dbReference>
<feature type="transmembrane region" description="Helical" evidence="1">
    <location>
        <begin position="54"/>
        <end position="80"/>
    </location>
</feature>
<protein>
    <submittedName>
        <fullName evidence="2">Uncharacterized membrane-anchored protein YjiN (DUF445 family)</fullName>
    </submittedName>
</protein>
<name>A0A7Y9IUN1_9BURK</name>
<dbReference type="PANTHER" id="PTHR38442">
    <property type="entry name" value="INNER MEMBRANE PROTEIN-RELATED"/>
    <property type="match status" value="1"/>
</dbReference>
<evidence type="ECO:0000313" key="2">
    <source>
        <dbReference type="EMBL" id="NYE82579.1"/>
    </source>
</evidence>
<dbReference type="EMBL" id="JACBYR010000001">
    <property type="protein sequence ID" value="NYE82579.1"/>
    <property type="molecule type" value="Genomic_DNA"/>
</dbReference>
<accession>A0A7Y9IUN1</accession>
<proteinExistence type="predicted"/>
<dbReference type="GO" id="GO:0005886">
    <property type="term" value="C:plasma membrane"/>
    <property type="evidence" value="ECO:0007669"/>
    <property type="project" value="TreeGrafter"/>
</dbReference>
<evidence type="ECO:0000256" key="1">
    <source>
        <dbReference type="SAM" id="Phobius"/>
    </source>
</evidence>
<keyword evidence="3" id="KW-1185">Reference proteome</keyword>
<comment type="caution">
    <text evidence="2">The sequence shown here is derived from an EMBL/GenBank/DDBJ whole genome shotgun (WGS) entry which is preliminary data.</text>
</comment>
<sequence length="432" mass="48171">MPVQPADTAPLSPSAADDLKRQQLRRMQWIATGMFFVVTAIYAAATVLDTRHPAWSYVAAFAEAAMVGAIADWFAVTALFRHPLGLRFIPHTAIIPRNKARIADNLGAFVQGEFFAHERIAAMVQSLDPASRLAAWLAVPANAGVLADTVRQALLLALKALDDRAVRQFLDRNLSNLFRELDLSALSGKVLQALTHEGRHQAILDQLLKSLNQFISQPEIKESLVDQLATKVPLYFDKIKASTARYLLERALDSVRELLIAVDENPEHPLRIRFDASIASFATRLEDDPELKATIRQYQEQMAANPALRRYVEGLWTDFKAWIERDLAAEHSRLHGRVTSVLVHAGATLSADAAMRNWINTQLMARVPGVLDRLRPRIGALISDKVKEWKDEEVVDKVELNIGKDLQYIRINGTLVGGLVGLLIHAVTVWLR</sequence>
<keyword evidence="1" id="KW-1133">Transmembrane helix</keyword>
<keyword evidence="1" id="KW-0812">Transmembrane</keyword>